<dbReference type="PIRSF" id="PIRSF029171">
    <property type="entry name" value="Esterase_LipA"/>
    <property type="match status" value="1"/>
</dbReference>
<name>A0A4R5X7K5_9MYCO</name>
<feature type="region of interest" description="Disordered" evidence="1">
    <location>
        <begin position="1"/>
        <end position="80"/>
    </location>
</feature>
<dbReference type="GO" id="GO:0004806">
    <property type="term" value="F:triacylglycerol lipase activity"/>
    <property type="evidence" value="ECO:0007669"/>
    <property type="project" value="InterPro"/>
</dbReference>
<dbReference type="AlphaFoldDB" id="A0A4R5X7K5"/>
<dbReference type="Gene3D" id="1.10.260.130">
    <property type="match status" value="1"/>
</dbReference>
<evidence type="ECO:0000313" key="2">
    <source>
        <dbReference type="EMBL" id="TDL09665.1"/>
    </source>
</evidence>
<protein>
    <submittedName>
        <fullName evidence="2">Lipase</fullName>
    </submittedName>
</protein>
<reference evidence="2 3" key="1">
    <citation type="submission" date="2019-01" db="EMBL/GenBank/DDBJ databases">
        <title>High-quality-draft genome sequences of five non-tuberculosis mycobacteriaceae isolated from a nosocomial environment.</title>
        <authorList>
            <person name="Tiago I."/>
            <person name="Alarico S."/>
            <person name="Pereira S.G."/>
            <person name="Coelho C."/>
            <person name="Maranha A."/>
            <person name="Empadinhas N."/>
        </authorList>
    </citation>
    <scope>NUCLEOTIDE SEQUENCE [LARGE SCALE GENOMIC DNA]</scope>
    <source>
        <strain evidence="2 3">22DIII</strain>
    </source>
</reference>
<proteinExistence type="predicted"/>
<organism evidence="2 3">
    <name type="scientific">Mycolicibacterium obuense</name>
    <dbReference type="NCBI Taxonomy" id="1807"/>
    <lineage>
        <taxon>Bacteria</taxon>
        <taxon>Bacillati</taxon>
        <taxon>Actinomycetota</taxon>
        <taxon>Actinomycetes</taxon>
        <taxon>Mycobacteriales</taxon>
        <taxon>Mycobacteriaceae</taxon>
        <taxon>Mycolicibacterium</taxon>
    </lineage>
</organism>
<dbReference type="PANTHER" id="PTHR34853:SF1">
    <property type="entry name" value="LIPASE 5"/>
    <property type="match status" value="1"/>
</dbReference>
<dbReference type="GO" id="GO:0016042">
    <property type="term" value="P:lipid catabolic process"/>
    <property type="evidence" value="ECO:0007669"/>
    <property type="project" value="InterPro"/>
</dbReference>
<dbReference type="SUPFAM" id="SSF53474">
    <property type="entry name" value="alpha/beta-Hydrolases"/>
    <property type="match status" value="1"/>
</dbReference>
<evidence type="ECO:0000256" key="1">
    <source>
        <dbReference type="SAM" id="MobiDB-lite"/>
    </source>
</evidence>
<evidence type="ECO:0000313" key="3">
    <source>
        <dbReference type="Proteomes" id="UP000294952"/>
    </source>
</evidence>
<dbReference type="Gene3D" id="3.40.50.1820">
    <property type="entry name" value="alpha/beta hydrolase"/>
    <property type="match status" value="1"/>
</dbReference>
<dbReference type="InterPro" id="IPR029058">
    <property type="entry name" value="AB_hydrolase_fold"/>
</dbReference>
<feature type="compositionally biased region" description="Basic residues" evidence="1">
    <location>
        <begin position="18"/>
        <end position="27"/>
    </location>
</feature>
<accession>A0A4R5X7K5</accession>
<dbReference type="PANTHER" id="PTHR34853">
    <property type="match status" value="1"/>
</dbReference>
<dbReference type="EMBL" id="SDLP01000002">
    <property type="protein sequence ID" value="TDL09665.1"/>
    <property type="molecule type" value="Genomic_DNA"/>
</dbReference>
<dbReference type="Proteomes" id="UP000294952">
    <property type="component" value="Unassembled WGS sequence"/>
</dbReference>
<dbReference type="Pfam" id="PF03583">
    <property type="entry name" value="LIP"/>
    <property type="match status" value="1"/>
</dbReference>
<feature type="compositionally biased region" description="Low complexity" evidence="1">
    <location>
        <begin position="28"/>
        <end position="39"/>
    </location>
</feature>
<sequence length="461" mass="49416">MGHVPARSVRQAGPGHHLQGRQHRRGRQAGASASGVGAHRSVDAGQDSAAGRVGSTSSVPQPGDDPFYAPPPGLADLPPGTVVRSRRVQLAFFGRIRRGAATQLMYRSTDAHGNPEAAVTTVVVPRGRDPRTCPLLSYQCAIDAVAARCFPSYALRLGSQLVGASVQAEFLFVAAALARGWAVSIPDHEGLQGMWGAPYEAGFRVLDGLRAAVSHEPLGLSPDARMAMWGYSGGGLATGWAAEAAADYAPELDVAGAVLGSPVVDPENVARRLNSTRWAGLAALMIASLVHVFPEARAVVDKHATAEGKVLLSEIEGMSTGSAIHRLRNKDIADYVDLTFEELFALPELRYIFDMTRLGQAIPSMPVLVIQGVHDRIVDVGDVDGLVRHYTEGGATVRYHRDPLAEHLLLYPFAVPMSLRWLGNRLEREHRGGRSTWPAVLDTGTYRDLAGVLPGLARRRR</sequence>
<comment type="caution">
    <text evidence="2">The sequence shown here is derived from an EMBL/GenBank/DDBJ whole genome shotgun (WGS) entry which is preliminary data.</text>
</comment>
<dbReference type="InterPro" id="IPR005152">
    <property type="entry name" value="Lipase_secreted"/>
</dbReference>
<gene>
    <name evidence="2" type="ORF">EUA04_06725</name>
</gene>